<dbReference type="Proteomes" id="UP000003704">
    <property type="component" value="Unassembled WGS sequence"/>
</dbReference>
<accession>I8I4K9</accession>
<feature type="compositionally biased region" description="Basic and acidic residues" evidence="1">
    <location>
        <begin position="1"/>
        <end position="10"/>
    </location>
</feature>
<organism evidence="2 3">
    <name type="scientific">Hydrocarboniphaga effusa AP103</name>
    <dbReference type="NCBI Taxonomy" id="1172194"/>
    <lineage>
        <taxon>Bacteria</taxon>
        <taxon>Pseudomonadati</taxon>
        <taxon>Pseudomonadota</taxon>
        <taxon>Gammaproteobacteria</taxon>
        <taxon>Nevskiales</taxon>
        <taxon>Nevskiaceae</taxon>
        <taxon>Hydrocarboniphaga</taxon>
    </lineage>
</organism>
<dbReference type="AlphaFoldDB" id="I8I4K9"/>
<dbReference type="STRING" id="1172194.WQQ_13180"/>
<feature type="region of interest" description="Disordered" evidence="1">
    <location>
        <begin position="1"/>
        <end position="31"/>
    </location>
</feature>
<reference evidence="2 3" key="1">
    <citation type="journal article" date="2012" name="J. Bacteriol.">
        <title>Genome Sequence of n-Alkane-Degrading Hydrocarboniphaga effusa Strain AP103T (ATCC BAA-332T).</title>
        <authorList>
            <person name="Chang H.K."/>
            <person name="Zylstra G.J."/>
            <person name="Chae J.C."/>
        </authorList>
    </citation>
    <scope>NUCLEOTIDE SEQUENCE [LARGE SCALE GENOMIC DNA]</scope>
    <source>
        <strain evidence="2 3">AP103</strain>
    </source>
</reference>
<protein>
    <submittedName>
        <fullName evidence="2">Uncharacterized protein</fullName>
    </submittedName>
</protein>
<evidence type="ECO:0000256" key="1">
    <source>
        <dbReference type="SAM" id="MobiDB-lite"/>
    </source>
</evidence>
<proteinExistence type="predicted"/>
<keyword evidence="3" id="KW-1185">Reference proteome</keyword>
<sequence length="62" mass="6851">MTALRRHEPLRATSGPAAAQTPKQAGNEGICTFRRVRRRPEWNSDQGSATRFGVLCVIPDTN</sequence>
<gene>
    <name evidence="2" type="ORF">WQQ_13180</name>
</gene>
<evidence type="ECO:0000313" key="2">
    <source>
        <dbReference type="EMBL" id="EIT71181.1"/>
    </source>
</evidence>
<name>I8I4K9_9GAMM</name>
<evidence type="ECO:0000313" key="3">
    <source>
        <dbReference type="Proteomes" id="UP000003704"/>
    </source>
</evidence>
<dbReference type="EMBL" id="AKGD01000001">
    <property type="protein sequence ID" value="EIT71181.1"/>
    <property type="molecule type" value="Genomic_DNA"/>
</dbReference>
<comment type="caution">
    <text evidence="2">The sequence shown here is derived from an EMBL/GenBank/DDBJ whole genome shotgun (WGS) entry which is preliminary data.</text>
</comment>